<comment type="subunit">
    <text evidence="9">Homohexamer. Forms an RuvA(8)-RuvB(12)-Holliday junction (HJ) complex. HJ DNA is sandwiched between 2 RuvA tetramers; dsDNA enters through RuvA and exits via RuvB. An RuvB hexamer assembles on each DNA strand where it exits the tetramer. Each RuvB hexamer is contacted by two RuvA subunits (via domain III) on 2 adjacent RuvB subunits; this complex drives branch migration. In the full resolvosome a probable DNA-RuvA(4)-RuvB(12)-RuvC(2) complex forms which resolves the HJ.</text>
</comment>
<dbReference type="GO" id="GO:0048476">
    <property type="term" value="C:Holliday junction resolvase complex"/>
    <property type="evidence" value="ECO:0007669"/>
    <property type="project" value="UniProtKB-UniRule"/>
</dbReference>
<dbReference type="SMART" id="SM00382">
    <property type="entry name" value="AAA"/>
    <property type="match status" value="1"/>
</dbReference>
<dbReference type="NCBIfam" id="TIGR00635">
    <property type="entry name" value="ruvB"/>
    <property type="match status" value="1"/>
</dbReference>
<accession>A0A9D2QBZ9</accession>
<feature type="binding site" evidence="9">
    <location>
        <position position="92"/>
    </location>
    <ligand>
        <name>ATP</name>
        <dbReference type="ChEBI" id="CHEBI:30616"/>
    </ligand>
</feature>
<comment type="subcellular location">
    <subcellularLocation>
        <location evidence="9">Cytoplasm</location>
    </subcellularLocation>
</comment>
<comment type="similarity">
    <text evidence="9">Belongs to the RuvB family.</text>
</comment>
<dbReference type="GO" id="GO:0005737">
    <property type="term" value="C:cytoplasm"/>
    <property type="evidence" value="ECO:0007669"/>
    <property type="project" value="UniProtKB-SubCell"/>
</dbReference>
<feature type="binding site" evidence="9">
    <location>
        <position position="208"/>
    </location>
    <ligand>
        <name>ATP</name>
        <dbReference type="ChEBI" id="CHEBI:30616"/>
    </ligand>
</feature>
<dbReference type="Pfam" id="PF17864">
    <property type="entry name" value="AAA_lid_4"/>
    <property type="match status" value="1"/>
</dbReference>
<keyword evidence="2 9" id="KW-0547">Nucleotide-binding</keyword>
<comment type="domain">
    <text evidence="9">Has 3 domains, the large (RuvB-L) and small ATPase (RuvB-S) domains and the C-terminal head (RuvB-H) domain. The head domain binds DNA, while the ATPase domains jointly bind ATP, ADP or are empty depending on the state of the subunit in the translocation cycle. During a single DNA translocation step the structure of each domain remains the same, but their relative positions change.</text>
</comment>
<evidence type="ECO:0000256" key="4">
    <source>
        <dbReference type="ARBA" id="ARBA00022801"/>
    </source>
</evidence>
<dbReference type="InterPro" id="IPR041445">
    <property type="entry name" value="AAA_lid_4"/>
</dbReference>
<dbReference type="HAMAP" id="MF_00016">
    <property type="entry name" value="DNA_HJ_migration_RuvB"/>
    <property type="match status" value="1"/>
</dbReference>
<feature type="binding site" evidence="9">
    <location>
        <position position="94"/>
    </location>
    <ligand>
        <name>ATP</name>
        <dbReference type="ChEBI" id="CHEBI:30616"/>
    </ligand>
</feature>
<evidence type="ECO:0000256" key="9">
    <source>
        <dbReference type="HAMAP-Rule" id="MF_00016"/>
    </source>
</evidence>
<dbReference type="Pfam" id="PF05491">
    <property type="entry name" value="WHD_RuvB"/>
    <property type="match status" value="1"/>
</dbReference>
<dbReference type="InterPro" id="IPR008823">
    <property type="entry name" value="RuvB_wg_C"/>
</dbReference>
<feature type="binding site" evidence="9">
    <location>
        <position position="93"/>
    </location>
    <ligand>
        <name>Mg(2+)</name>
        <dbReference type="ChEBI" id="CHEBI:18420"/>
    </ligand>
</feature>
<dbReference type="InterPro" id="IPR004605">
    <property type="entry name" value="DNA_helicase_Holl-junc_RuvB"/>
</dbReference>
<dbReference type="GO" id="GO:0009378">
    <property type="term" value="F:four-way junction helicase activity"/>
    <property type="evidence" value="ECO:0007669"/>
    <property type="project" value="InterPro"/>
</dbReference>
<feature type="binding site" evidence="9">
    <location>
        <position position="245"/>
    </location>
    <ligand>
        <name>ATP</name>
        <dbReference type="ChEBI" id="CHEBI:30616"/>
    </ligand>
</feature>
<evidence type="ECO:0000256" key="3">
    <source>
        <dbReference type="ARBA" id="ARBA00022763"/>
    </source>
</evidence>
<comment type="caution">
    <text evidence="12">The sequence shown here is derived from an EMBL/GenBank/DDBJ whole genome shotgun (WGS) entry which is preliminary data.</text>
</comment>
<name>A0A9D2QBZ9_9CORY</name>
<feature type="region of interest" description="Head domain (RuvB-H)" evidence="9">
    <location>
        <begin position="282"/>
        <end position="360"/>
    </location>
</feature>
<dbReference type="Proteomes" id="UP000823858">
    <property type="component" value="Unassembled WGS sequence"/>
</dbReference>
<evidence type="ECO:0000256" key="1">
    <source>
        <dbReference type="ARBA" id="ARBA00022490"/>
    </source>
</evidence>
<dbReference type="AlphaFoldDB" id="A0A9D2QBZ9"/>
<feature type="domain" description="AAA+ ATPase" evidence="11">
    <location>
        <begin position="78"/>
        <end position="211"/>
    </location>
</feature>
<evidence type="ECO:0000256" key="5">
    <source>
        <dbReference type="ARBA" id="ARBA00022840"/>
    </source>
</evidence>
<dbReference type="GO" id="GO:0005524">
    <property type="term" value="F:ATP binding"/>
    <property type="evidence" value="ECO:0007669"/>
    <property type="project" value="UniProtKB-UniRule"/>
</dbReference>
<feature type="binding site" evidence="9">
    <location>
        <position position="93"/>
    </location>
    <ligand>
        <name>ATP</name>
        <dbReference type="ChEBI" id="CHEBI:30616"/>
    </ligand>
</feature>
<dbReference type="EC" id="3.6.4.-" evidence="9"/>
<feature type="region of interest" description="Large ATPase domain (RuvB-L)" evidence="9">
    <location>
        <begin position="28"/>
        <end position="208"/>
    </location>
</feature>
<feature type="region of interest" description="Small ATPAse domain (RuvB-S)" evidence="9">
    <location>
        <begin position="209"/>
        <end position="279"/>
    </location>
</feature>
<dbReference type="Pfam" id="PF05496">
    <property type="entry name" value="RuvB_N"/>
    <property type="match status" value="1"/>
</dbReference>
<evidence type="ECO:0000256" key="2">
    <source>
        <dbReference type="ARBA" id="ARBA00022741"/>
    </source>
</evidence>
<feature type="binding site" evidence="9">
    <location>
        <position position="337"/>
    </location>
    <ligand>
        <name>DNA</name>
        <dbReference type="ChEBI" id="CHEBI:16991"/>
    </ligand>
</feature>
<dbReference type="InterPro" id="IPR027417">
    <property type="entry name" value="P-loop_NTPase"/>
</dbReference>
<gene>
    <name evidence="9 12" type="primary">ruvB</name>
    <name evidence="12" type="ORF">H9751_02460</name>
</gene>
<keyword evidence="12" id="KW-0347">Helicase</keyword>
<evidence type="ECO:0000256" key="7">
    <source>
        <dbReference type="ARBA" id="ARBA00023172"/>
    </source>
</evidence>
<evidence type="ECO:0000259" key="11">
    <source>
        <dbReference type="SMART" id="SM00382"/>
    </source>
</evidence>
<dbReference type="NCBIfam" id="NF000868">
    <property type="entry name" value="PRK00080.1"/>
    <property type="match status" value="1"/>
</dbReference>
<keyword evidence="5 9" id="KW-0067">ATP-binding</keyword>
<dbReference type="Gene3D" id="3.40.50.300">
    <property type="entry name" value="P-loop containing nucleotide triphosphate hydrolases"/>
    <property type="match status" value="1"/>
</dbReference>
<comment type="caution">
    <text evidence="9">Lacks conserved residue(s) required for the propagation of feature annotation.</text>
</comment>
<dbReference type="InterPro" id="IPR003593">
    <property type="entry name" value="AAA+_ATPase"/>
</dbReference>
<evidence type="ECO:0000313" key="12">
    <source>
        <dbReference type="EMBL" id="HJC84408.1"/>
    </source>
</evidence>
<protein>
    <recommendedName>
        <fullName evidence="9">Holliday junction branch migration complex subunit RuvB</fullName>
        <ecNumber evidence="9">3.6.4.-</ecNumber>
    </recommendedName>
</protein>
<feature type="region of interest" description="Disordered" evidence="10">
    <location>
        <begin position="1"/>
        <end position="41"/>
    </location>
</feature>
<keyword evidence="4 9" id="KW-0378">Hydrolase</keyword>
<keyword evidence="8 9" id="KW-0234">DNA repair</keyword>
<feature type="binding site" evidence="9">
    <location>
        <position position="48"/>
    </location>
    <ligand>
        <name>ATP</name>
        <dbReference type="ChEBI" id="CHEBI:30616"/>
    </ligand>
</feature>
<dbReference type="GO" id="GO:0006310">
    <property type="term" value="P:DNA recombination"/>
    <property type="evidence" value="ECO:0007669"/>
    <property type="project" value="UniProtKB-UniRule"/>
</dbReference>
<evidence type="ECO:0000313" key="13">
    <source>
        <dbReference type="Proteomes" id="UP000823858"/>
    </source>
</evidence>
<dbReference type="InterPro" id="IPR036388">
    <property type="entry name" value="WH-like_DNA-bd_sf"/>
</dbReference>
<proteinExistence type="inferred from homology"/>
<evidence type="ECO:0000256" key="8">
    <source>
        <dbReference type="ARBA" id="ARBA00023204"/>
    </source>
</evidence>
<sequence>MGDLERTEFDVGGGTTPRRGHVGTSELNTPELSPMEMPGEGDAELSLRPRTLREFIGQPKVRSQLQLVLGGAKARGVAPDHVLLAGPPGLGKTTMALIIAQELGTSVRMTSGPALERAGDLAAMLSNLIEGDVLFIDEIHRMARPAEEMLYMAMEDFRIDVIVGKGPGATSIPIELPHFTLVGATTRSGMLTGPLRDRFGFTAQMEFYDTEDLTHVVTRAAGILEVDITSDAAVEIASRSRGTPRIANRLLRRVRDYAEVEAEGRITLEVARAALLIFDVDELGLDRLDRAVLNSLITGHNGGPVGVNTLAVAVGEEPGTVEEVCEPYLVRAGMVLRTPRGRVASAAAWRHLGLEPPAEV</sequence>
<keyword evidence="7 9" id="KW-0233">DNA recombination</keyword>
<feature type="binding site" evidence="9">
    <location>
        <begin position="155"/>
        <end position="157"/>
    </location>
    <ligand>
        <name>ATP</name>
        <dbReference type="ChEBI" id="CHEBI:30616"/>
    </ligand>
</feature>
<dbReference type="InterPro" id="IPR036390">
    <property type="entry name" value="WH_DNA-bd_sf"/>
</dbReference>
<dbReference type="PANTHER" id="PTHR42848:SF1">
    <property type="entry name" value="HOLLIDAY JUNCTION BRANCH MIGRATION COMPLEX SUBUNIT RUVB"/>
    <property type="match status" value="1"/>
</dbReference>
<keyword evidence="1 9" id="KW-0963">Cytoplasm</keyword>
<feature type="binding site" evidence="9">
    <location>
        <position position="89"/>
    </location>
    <ligand>
        <name>ATP</name>
        <dbReference type="ChEBI" id="CHEBI:30616"/>
    </ligand>
</feature>
<keyword evidence="6 9" id="KW-0238">DNA-binding</keyword>
<reference evidence="12" key="2">
    <citation type="submission" date="2021-04" db="EMBL/GenBank/DDBJ databases">
        <authorList>
            <person name="Gilroy R."/>
        </authorList>
    </citation>
    <scope>NUCLEOTIDE SEQUENCE</scope>
    <source>
        <strain evidence="12">ChiHjej13B12-4958</strain>
    </source>
</reference>
<feature type="binding site" evidence="9">
    <location>
        <position position="198"/>
    </location>
    <ligand>
        <name>ATP</name>
        <dbReference type="ChEBI" id="CHEBI:30616"/>
    </ligand>
</feature>
<keyword evidence="3 9" id="KW-0227">DNA damage</keyword>
<dbReference type="PANTHER" id="PTHR42848">
    <property type="match status" value="1"/>
</dbReference>
<dbReference type="GO" id="GO:0000400">
    <property type="term" value="F:four-way junction DNA binding"/>
    <property type="evidence" value="ECO:0007669"/>
    <property type="project" value="UniProtKB-UniRule"/>
</dbReference>
<feature type="binding site" evidence="9">
    <location>
        <position position="342"/>
    </location>
    <ligand>
        <name>DNA</name>
        <dbReference type="ChEBI" id="CHEBI:16991"/>
    </ligand>
</feature>
<reference evidence="12" key="1">
    <citation type="journal article" date="2021" name="PeerJ">
        <title>Extensive microbial diversity within the chicken gut microbiome revealed by metagenomics and culture.</title>
        <authorList>
            <person name="Gilroy R."/>
            <person name="Ravi A."/>
            <person name="Getino M."/>
            <person name="Pursley I."/>
            <person name="Horton D.L."/>
            <person name="Alikhan N.F."/>
            <person name="Baker D."/>
            <person name="Gharbi K."/>
            <person name="Hall N."/>
            <person name="Watson M."/>
            <person name="Adriaenssens E.M."/>
            <person name="Foster-Nyarko E."/>
            <person name="Jarju S."/>
            <person name="Secka A."/>
            <person name="Antonio M."/>
            <person name="Oren A."/>
            <person name="Chaudhuri R.R."/>
            <person name="La Ragione R."/>
            <person name="Hildebrand F."/>
            <person name="Pallen M.J."/>
        </authorList>
    </citation>
    <scope>NUCLEOTIDE SEQUENCE</scope>
    <source>
        <strain evidence="12">ChiHjej13B12-4958</strain>
    </source>
</reference>
<comment type="catalytic activity">
    <reaction evidence="9">
        <text>ATP + H2O = ADP + phosphate + H(+)</text>
        <dbReference type="Rhea" id="RHEA:13065"/>
        <dbReference type="ChEBI" id="CHEBI:15377"/>
        <dbReference type="ChEBI" id="CHEBI:15378"/>
        <dbReference type="ChEBI" id="CHEBI:30616"/>
        <dbReference type="ChEBI" id="CHEBI:43474"/>
        <dbReference type="ChEBI" id="CHEBI:456216"/>
    </reaction>
</comment>
<dbReference type="Gene3D" id="1.10.8.60">
    <property type="match status" value="1"/>
</dbReference>
<dbReference type="CDD" id="cd00009">
    <property type="entry name" value="AAA"/>
    <property type="match status" value="1"/>
</dbReference>
<feature type="binding site" evidence="9">
    <location>
        <position position="47"/>
    </location>
    <ligand>
        <name>ATP</name>
        <dbReference type="ChEBI" id="CHEBI:30616"/>
    </ligand>
</feature>
<dbReference type="GO" id="GO:0006281">
    <property type="term" value="P:DNA repair"/>
    <property type="evidence" value="ECO:0007669"/>
    <property type="project" value="UniProtKB-UniRule"/>
</dbReference>
<evidence type="ECO:0000256" key="6">
    <source>
        <dbReference type="ARBA" id="ARBA00023125"/>
    </source>
</evidence>
<dbReference type="Gene3D" id="1.10.10.10">
    <property type="entry name" value="Winged helix-like DNA-binding domain superfamily/Winged helix DNA-binding domain"/>
    <property type="match status" value="1"/>
</dbReference>
<dbReference type="InterPro" id="IPR008824">
    <property type="entry name" value="RuvB-like_N"/>
</dbReference>
<evidence type="ECO:0000256" key="10">
    <source>
        <dbReference type="SAM" id="MobiDB-lite"/>
    </source>
</evidence>
<dbReference type="SUPFAM" id="SSF46785">
    <property type="entry name" value="Winged helix' DNA-binding domain"/>
    <property type="match status" value="1"/>
</dbReference>
<comment type="function">
    <text evidence="9">The RuvA-RuvB-RuvC complex processes Holliday junction (HJ) DNA during genetic recombination and DNA repair, while the RuvA-RuvB complex plays an important role in the rescue of blocked DNA replication forks via replication fork reversal (RFR). RuvA specifically binds to HJ cruciform DNA, conferring on it an open structure. The RuvB hexamer acts as an ATP-dependent pump, pulling dsDNA into and through the RuvAB complex. RuvB forms 2 homohexamers on either side of HJ DNA bound by 1 or 2 RuvA tetramers; 4 subunits per hexamer contact DNA at a time. Coordinated motions by a converter formed by DNA-disengaged RuvB subunits stimulates ATP hydrolysis and nucleotide exchange. Immobilization of the converter enables RuvB to convert the ATP-contained energy into a lever motion, pulling 2 nucleotides of DNA out of the RuvA tetramer per ATP hydrolyzed, thus driving DNA branch migration. The RuvB motors rotate together with the DNA substrate, which together with the progressing nucleotide cycle form the mechanistic basis for DNA recombination by continuous HJ branch migration. Branch migration allows RuvC to scan DNA until it finds its consensus sequence, where it cleaves and resolves cruciform DNA.</text>
</comment>
<organism evidence="12 13">
    <name type="scientific">Candidatus Corynebacterium faecigallinarum</name>
    <dbReference type="NCBI Taxonomy" id="2838528"/>
    <lineage>
        <taxon>Bacteria</taxon>
        <taxon>Bacillati</taxon>
        <taxon>Actinomycetota</taxon>
        <taxon>Actinomycetes</taxon>
        <taxon>Mycobacteriales</taxon>
        <taxon>Corynebacteriaceae</taxon>
        <taxon>Corynebacterium</taxon>
    </lineage>
</organism>
<dbReference type="SUPFAM" id="SSF52540">
    <property type="entry name" value="P-loop containing nucleoside triphosphate hydrolases"/>
    <property type="match status" value="1"/>
</dbReference>
<dbReference type="EMBL" id="DWVP01000004">
    <property type="protein sequence ID" value="HJC84408.1"/>
    <property type="molecule type" value="Genomic_DNA"/>
</dbReference>
<dbReference type="GO" id="GO:0016787">
    <property type="term" value="F:hydrolase activity"/>
    <property type="evidence" value="ECO:0007669"/>
    <property type="project" value="UniProtKB-KW"/>
</dbReference>